<dbReference type="PANTHER" id="PTHR37318:SF1">
    <property type="entry name" value="BSL7504 PROTEIN"/>
    <property type="match status" value="1"/>
</dbReference>
<proteinExistence type="predicted"/>
<protein>
    <recommendedName>
        <fullName evidence="1">Winged helix DNA-binding domain-containing protein</fullName>
    </recommendedName>
</protein>
<evidence type="ECO:0000313" key="2">
    <source>
        <dbReference type="EMBL" id="AQQ69147.1"/>
    </source>
</evidence>
<sequence length="104" mass="11448">MKALTGLDPLLEHRLRLGACVLLAKDGELTFARLKAQLQATDGNLGAQLRKLEEQGYLASRKDFVERKPTTWYRLSTEGRAALEAHMASLRSLIDAAGIDQAGR</sequence>
<organism evidence="2 3">
    <name type="scientific">Microbulbifer agarilyticus</name>
    <dbReference type="NCBI Taxonomy" id="260552"/>
    <lineage>
        <taxon>Bacteria</taxon>
        <taxon>Pseudomonadati</taxon>
        <taxon>Pseudomonadota</taxon>
        <taxon>Gammaproteobacteria</taxon>
        <taxon>Cellvibrionales</taxon>
        <taxon>Microbulbiferaceae</taxon>
        <taxon>Microbulbifer</taxon>
    </lineage>
</organism>
<accession>A0A1Q2MA31</accession>
<dbReference type="InterPro" id="IPR036388">
    <property type="entry name" value="WH-like_DNA-bd_sf"/>
</dbReference>
<dbReference type="AlphaFoldDB" id="A0A1Q2MA31"/>
<dbReference type="STRING" id="260552.Mag101_17045"/>
<dbReference type="InterPro" id="IPR027395">
    <property type="entry name" value="WH_DNA-bd_dom"/>
</dbReference>
<dbReference type="SUPFAM" id="SSF46785">
    <property type="entry name" value="Winged helix' DNA-binding domain"/>
    <property type="match status" value="1"/>
</dbReference>
<feature type="domain" description="Winged helix DNA-binding" evidence="1">
    <location>
        <begin position="15"/>
        <end position="94"/>
    </location>
</feature>
<dbReference type="Pfam" id="PF13601">
    <property type="entry name" value="HTH_34"/>
    <property type="match status" value="1"/>
</dbReference>
<evidence type="ECO:0000259" key="1">
    <source>
        <dbReference type="Pfam" id="PF13601"/>
    </source>
</evidence>
<dbReference type="EMBL" id="CP019650">
    <property type="protein sequence ID" value="AQQ69147.1"/>
    <property type="molecule type" value="Genomic_DNA"/>
</dbReference>
<dbReference type="Gene3D" id="1.10.10.10">
    <property type="entry name" value="Winged helix-like DNA-binding domain superfamily/Winged helix DNA-binding domain"/>
    <property type="match status" value="1"/>
</dbReference>
<dbReference type="PANTHER" id="PTHR37318">
    <property type="entry name" value="BSL7504 PROTEIN"/>
    <property type="match status" value="1"/>
</dbReference>
<dbReference type="KEGG" id="maga:Mag101_17045"/>
<dbReference type="eggNOG" id="COG1846">
    <property type="taxonomic scope" value="Bacteria"/>
</dbReference>
<dbReference type="RefSeq" id="WP_198040025.1">
    <property type="nucleotide sequence ID" value="NZ_CP019650.1"/>
</dbReference>
<evidence type="ECO:0000313" key="3">
    <source>
        <dbReference type="Proteomes" id="UP000188219"/>
    </source>
</evidence>
<dbReference type="Proteomes" id="UP000188219">
    <property type="component" value="Chromosome"/>
</dbReference>
<gene>
    <name evidence="2" type="ORF">Mag101_17045</name>
</gene>
<reference evidence="2" key="1">
    <citation type="submission" date="2017-02" db="EMBL/GenBank/DDBJ databases">
        <title>Genome of Microbulbifer agarilyticus GP101.</title>
        <authorList>
            <person name="Jung J."/>
            <person name="Bae S.S."/>
            <person name="Baek K."/>
        </authorList>
    </citation>
    <scope>NUCLEOTIDE SEQUENCE [LARGE SCALE GENOMIC DNA]</scope>
    <source>
        <strain evidence="2">GP101</strain>
    </source>
</reference>
<name>A0A1Q2MA31_9GAMM</name>
<dbReference type="InterPro" id="IPR036390">
    <property type="entry name" value="WH_DNA-bd_sf"/>
</dbReference>
<keyword evidence="3" id="KW-1185">Reference proteome</keyword>